<feature type="transmembrane region" description="Helical" evidence="1">
    <location>
        <begin position="7"/>
        <end position="25"/>
    </location>
</feature>
<evidence type="ECO:0000313" key="2">
    <source>
        <dbReference type="EMBL" id="QMV44289.1"/>
    </source>
</evidence>
<organism evidence="2 3">
    <name type="scientific">Cohnella cholangitidis</name>
    <dbReference type="NCBI Taxonomy" id="2598458"/>
    <lineage>
        <taxon>Bacteria</taxon>
        <taxon>Bacillati</taxon>
        <taxon>Bacillota</taxon>
        <taxon>Bacilli</taxon>
        <taxon>Bacillales</taxon>
        <taxon>Paenibacillaceae</taxon>
        <taxon>Cohnella</taxon>
    </lineage>
</organism>
<protein>
    <recommendedName>
        <fullName evidence="4">DHHW protein</fullName>
    </recommendedName>
</protein>
<reference evidence="2 3" key="1">
    <citation type="submission" date="2019-07" db="EMBL/GenBank/DDBJ databases">
        <authorList>
            <person name="Kim J.K."/>
            <person name="Cheong H.-M."/>
            <person name="Choi Y."/>
            <person name="Hwang K.J."/>
            <person name="Lee S."/>
            <person name="Choi C."/>
        </authorList>
    </citation>
    <scope>NUCLEOTIDE SEQUENCE [LARGE SCALE GENOMIC DNA]</scope>
    <source>
        <strain evidence="2 3">KS 22</strain>
    </source>
</reference>
<dbReference type="KEGG" id="cchl:FPL14_26320"/>
<dbReference type="RefSeq" id="WP_182300524.1">
    <property type="nucleotide sequence ID" value="NZ_CP041969.1"/>
</dbReference>
<keyword evidence="1" id="KW-1133">Transmembrane helix</keyword>
<evidence type="ECO:0000256" key="1">
    <source>
        <dbReference type="SAM" id="Phobius"/>
    </source>
</evidence>
<dbReference type="InterPro" id="IPR025945">
    <property type="entry name" value="DHHW"/>
</dbReference>
<proteinExistence type="predicted"/>
<dbReference type="Pfam" id="PF14286">
    <property type="entry name" value="DHHW"/>
    <property type="match status" value="1"/>
</dbReference>
<evidence type="ECO:0008006" key="4">
    <source>
        <dbReference type="Google" id="ProtNLM"/>
    </source>
</evidence>
<sequence>MKLQTKLNLILFLTFIFGFAIVNLLRPHSEAKSNLEQRDIMKQPEFTVDRFFDGEYTREYDNYFADNFAFRTELVQVGTNLKELKGFPTEDQMSIVVQGGDNMNAEQGEGSSVTNTNSSKYIIIKDRAFTAFEYSASAAEMYADTLNRFRKSVDKKVRVYSLLAPTSVEFTDNASIKKLTDSQKDAFAHVLERLDGAIGKVDAYSALENHKEEYVYFRTDHHWTALGAYYAYTKLMEQMGETPVPLDKYQKSDIPDFLGTAYKQTLSPKLKSHPDTLTYYMPFTKYDYMMYTSTNKAVKRNVVDPKYAELSSTFYAAFLGGDFPWGEITTDKKNGKRIVVVKDSYANAFVPFLLPHFEKVYYLDPRHYKGNLIDFVKEQKITDVLFLNNSTVTRNTGISKILNEKMDIGK</sequence>
<evidence type="ECO:0000313" key="3">
    <source>
        <dbReference type="Proteomes" id="UP000515679"/>
    </source>
</evidence>
<gene>
    <name evidence="2" type="ORF">FPL14_26320</name>
</gene>
<dbReference type="Proteomes" id="UP000515679">
    <property type="component" value="Chromosome"/>
</dbReference>
<keyword evidence="3" id="KW-1185">Reference proteome</keyword>
<dbReference type="EMBL" id="CP041969">
    <property type="protein sequence ID" value="QMV44289.1"/>
    <property type="molecule type" value="Genomic_DNA"/>
</dbReference>
<name>A0A7G5C505_9BACL</name>
<accession>A0A7G5C505</accession>
<keyword evidence="1" id="KW-0812">Transmembrane</keyword>
<dbReference type="AlphaFoldDB" id="A0A7G5C505"/>
<keyword evidence="1" id="KW-0472">Membrane</keyword>